<keyword evidence="3" id="KW-1185">Reference proteome</keyword>
<keyword evidence="1" id="KW-0812">Transmembrane</keyword>
<dbReference type="Pfam" id="PF03567">
    <property type="entry name" value="Sulfotransfer_2"/>
    <property type="match status" value="1"/>
</dbReference>
<organism evidence="2 3">
    <name type="scientific">Steinernema hermaphroditum</name>
    <dbReference type="NCBI Taxonomy" id="289476"/>
    <lineage>
        <taxon>Eukaryota</taxon>
        <taxon>Metazoa</taxon>
        <taxon>Ecdysozoa</taxon>
        <taxon>Nematoda</taxon>
        <taxon>Chromadorea</taxon>
        <taxon>Rhabditida</taxon>
        <taxon>Tylenchina</taxon>
        <taxon>Panagrolaimomorpha</taxon>
        <taxon>Strongyloidoidea</taxon>
        <taxon>Steinernematidae</taxon>
        <taxon>Steinernema</taxon>
    </lineage>
</organism>
<proteinExistence type="predicted"/>
<accession>A0AA39ITE1</accession>
<evidence type="ECO:0000256" key="1">
    <source>
        <dbReference type="SAM" id="Phobius"/>
    </source>
</evidence>
<dbReference type="InterPro" id="IPR007669">
    <property type="entry name" value="Chst-1-like"/>
</dbReference>
<dbReference type="PANTHER" id="PTHR22900:SF5">
    <property type="entry name" value="PROTEIN CBG14245"/>
    <property type="match status" value="1"/>
</dbReference>
<evidence type="ECO:0000313" key="3">
    <source>
        <dbReference type="Proteomes" id="UP001175271"/>
    </source>
</evidence>
<feature type="transmembrane region" description="Helical" evidence="1">
    <location>
        <begin position="6"/>
        <end position="29"/>
    </location>
</feature>
<sequence length="483" mass="55883">MICRAIRFICCGLTCLLILVVVVMLVIIIGEEVFMWLKVESRSKDFEAVFAKARLDLELNPVVGPYGHWVYGIIPGNHTEWYKNDRVFLAEYKYDADENERRLREGMVKKAINNALRDKPRLTEDDLTIVGAGMGNNPFQRCEETNAVTCLPAFKEVDFEKMHEYMVAENERIIACVAPGSFKRHLETLMCYLSDPTEFKRQNKRVRIERERKFGSGLCRSKPRYSSLSSIYSKTQSSAPEWHHIMMHENPGERFVNAYIQACLENDYDVKTSVGHMCWECEEDLTCFIERIFARMLLIDGGKAIPDESDYPFLPQTWFCRLHEDFGWYSVLQAPLDNNEKTNMTIQISEFLQEKGVAEENAETAADAFYWKLRKYKTKSEEVPVEIDAQKFYSYQLSISSYMKSCFAARRSTAPAMKTSTLVLLGLVAATLIVDPISSLRCRVYDKFDETIQKKEGEEQCEPEDLCSTTFMFLGQNYYVQHE</sequence>
<dbReference type="AlphaFoldDB" id="A0AA39ITE1"/>
<comment type="caution">
    <text evidence="2">The sequence shown here is derived from an EMBL/GenBank/DDBJ whole genome shotgun (WGS) entry which is preliminary data.</text>
</comment>
<dbReference type="GO" id="GO:0047756">
    <property type="term" value="F:chondroitin 4-sulfotransferase activity"/>
    <property type="evidence" value="ECO:0007669"/>
    <property type="project" value="InterPro"/>
</dbReference>
<reference evidence="2" key="1">
    <citation type="submission" date="2023-06" db="EMBL/GenBank/DDBJ databases">
        <title>Genomic analysis of the entomopathogenic nematode Steinernema hermaphroditum.</title>
        <authorList>
            <person name="Schwarz E.M."/>
            <person name="Heppert J.K."/>
            <person name="Baniya A."/>
            <person name="Schwartz H.T."/>
            <person name="Tan C.-H."/>
            <person name="Antoshechkin I."/>
            <person name="Sternberg P.W."/>
            <person name="Goodrich-Blair H."/>
            <person name="Dillman A.R."/>
        </authorList>
    </citation>
    <scope>NUCLEOTIDE SEQUENCE</scope>
    <source>
        <strain evidence="2">PS9179</strain>
        <tissue evidence="2">Whole animal</tissue>
    </source>
</reference>
<dbReference type="PANTHER" id="PTHR22900">
    <property type="entry name" value="PROTEIN CBG14245-RELATED"/>
    <property type="match status" value="1"/>
</dbReference>
<dbReference type="Proteomes" id="UP001175271">
    <property type="component" value="Unassembled WGS sequence"/>
</dbReference>
<dbReference type="GO" id="GO:1902884">
    <property type="term" value="P:positive regulation of response to oxidative stress"/>
    <property type="evidence" value="ECO:0007669"/>
    <property type="project" value="InterPro"/>
</dbReference>
<dbReference type="EMBL" id="JAUCMV010000001">
    <property type="protein sequence ID" value="KAK0428829.1"/>
    <property type="molecule type" value="Genomic_DNA"/>
</dbReference>
<keyword evidence="1" id="KW-1133">Transmembrane helix</keyword>
<evidence type="ECO:0000313" key="2">
    <source>
        <dbReference type="EMBL" id="KAK0428829.1"/>
    </source>
</evidence>
<protein>
    <submittedName>
        <fullName evidence="2">Uncharacterized protein</fullName>
    </submittedName>
</protein>
<keyword evidence="1" id="KW-0472">Membrane</keyword>
<name>A0AA39ITE1_9BILA</name>
<dbReference type="InterPro" id="IPR005331">
    <property type="entry name" value="Sulfotransferase"/>
</dbReference>
<dbReference type="GO" id="GO:0050650">
    <property type="term" value="P:chondroitin sulfate proteoglycan biosynthetic process"/>
    <property type="evidence" value="ECO:0007669"/>
    <property type="project" value="InterPro"/>
</dbReference>
<dbReference type="GO" id="GO:0016020">
    <property type="term" value="C:membrane"/>
    <property type="evidence" value="ECO:0007669"/>
    <property type="project" value="InterPro"/>
</dbReference>
<gene>
    <name evidence="2" type="ORF">QR680_011034</name>
</gene>